<proteinExistence type="predicted"/>
<feature type="chain" id="PRO_5022214134" description="Thioredoxin domain-containing protein" evidence="1">
    <location>
        <begin position="26"/>
        <end position="201"/>
    </location>
</feature>
<keyword evidence="1" id="KW-0732">Signal</keyword>
<dbReference type="EMBL" id="CP036317">
    <property type="protein sequence ID" value="QDV16457.1"/>
    <property type="molecule type" value="Genomic_DNA"/>
</dbReference>
<organism evidence="2 3">
    <name type="scientific">Gimesia panareensis</name>
    <dbReference type="NCBI Taxonomy" id="2527978"/>
    <lineage>
        <taxon>Bacteria</taxon>
        <taxon>Pseudomonadati</taxon>
        <taxon>Planctomycetota</taxon>
        <taxon>Planctomycetia</taxon>
        <taxon>Planctomycetales</taxon>
        <taxon>Planctomycetaceae</taxon>
        <taxon>Gimesia</taxon>
    </lineage>
</organism>
<name>A0A518FJE0_9PLAN</name>
<sequence length="201" mass="23102" precursor="true">MISHAVYLGKLCLCLSLLYPAMLSAAESATPEGKGLKRFRVGQPAPRIEGFASDGNVCDLKTNLGSVTLLTYWSLKDKNYEQNLRKVNRIFEKYGARPDFKIVSFWVEDWPEYIAEMNRRGFDFYNSRPWWKLQFIAAKPDPQQKNEQDRIWSSDLPAGSTPVYLLVDKEHKFLAIDIPDRQLEKTLDKFLNPSAPKANPE</sequence>
<dbReference type="Gene3D" id="3.40.30.10">
    <property type="entry name" value="Glutaredoxin"/>
    <property type="match status" value="1"/>
</dbReference>
<reference evidence="2 3" key="1">
    <citation type="submission" date="2019-02" db="EMBL/GenBank/DDBJ databases">
        <title>Deep-cultivation of Planctomycetes and their phenomic and genomic characterization uncovers novel biology.</title>
        <authorList>
            <person name="Wiegand S."/>
            <person name="Jogler M."/>
            <person name="Boedeker C."/>
            <person name="Pinto D."/>
            <person name="Vollmers J."/>
            <person name="Rivas-Marin E."/>
            <person name="Kohn T."/>
            <person name="Peeters S.H."/>
            <person name="Heuer A."/>
            <person name="Rast P."/>
            <person name="Oberbeckmann S."/>
            <person name="Bunk B."/>
            <person name="Jeske O."/>
            <person name="Meyerdierks A."/>
            <person name="Storesund J.E."/>
            <person name="Kallscheuer N."/>
            <person name="Luecker S."/>
            <person name="Lage O.M."/>
            <person name="Pohl T."/>
            <person name="Merkel B.J."/>
            <person name="Hornburger P."/>
            <person name="Mueller R.-W."/>
            <person name="Bruemmer F."/>
            <person name="Labrenz M."/>
            <person name="Spormann A.M."/>
            <person name="Op den Camp H."/>
            <person name="Overmann J."/>
            <person name="Amann R."/>
            <person name="Jetten M.S.M."/>
            <person name="Mascher T."/>
            <person name="Medema M.H."/>
            <person name="Devos D.P."/>
            <person name="Kaster A.-K."/>
            <person name="Ovreas L."/>
            <person name="Rohde M."/>
            <person name="Galperin M.Y."/>
            <person name="Jogler C."/>
        </authorList>
    </citation>
    <scope>NUCLEOTIDE SEQUENCE [LARGE SCALE GENOMIC DNA]</scope>
    <source>
        <strain evidence="2 3">Pan153</strain>
    </source>
</reference>
<dbReference type="AlphaFoldDB" id="A0A518FJE0"/>
<dbReference type="SUPFAM" id="SSF52833">
    <property type="entry name" value="Thioredoxin-like"/>
    <property type="match status" value="1"/>
</dbReference>
<gene>
    <name evidence="2" type="ORF">Pan153_10860</name>
</gene>
<evidence type="ECO:0000313" key="3">
    <source>
        <dbReference type="Proteomes" id="UP000320839"/>
    </source>
</evidence>
<dbReference type="InterPro" id="IPR036249">
    <property type="entry name" value="Thioredoxin-like_sf"/>
</dbReference>
<accession>A0A518FJE0</accession>
<evidence type="ECO:0000313" key="2">
    <source>
        <dbReference type="EMBL" id="QDV16457.1"/>
    </source>
</evidence>
<evidence type="ECO:0008006" key="4">
    <source>
        <dbReference type="Google" id="ProtNLM"/>
    </source>
</evidence>
<evidence type="ECO:0000256" key="1">
    <source>
        <dbReference type="SAM" id="SignalP"/>
    </source>
</evidence>
<dbReference type="Proteomes" id="UP000320839">
    <property type="component" value="Chromosome"/>
</dbReference>
<feature type="signal peptide" evidence="1">
    <location>
        <begin position="1"/>
        <end position="25"/>
    </location>
</feature>
<protein>
    <recommendedName>
        <fullName evidence="4">Thioredoxin domain-containing protein</fullName>
    </recommendedName>
</protein>